<evidence type="ECO:0000313" key="3">
    <source>
        <dbReference type="Proteomes" id="UP001460270"/>
    </source>
</evidence>
<accession>A0AAW0P6E5</accession>
<dbReference type="PANTHER" id="PTHR14254">
    <property type="entry name" value="GENE 33 POLYPEPTIDE"/>
    <property type="match status" value="1"/>
</dbReference>
<feature type="region of interest" description="Disordered" evidence="1">
    <location>
        <begin position="193"/>
        <end position="318"/>
    </location>
</feature>
<dbReference type="EMBL" id="JBBPFD010000008">
    <property type="protein sequence ID" value="KAK7915881.1"/>
    <property type="molecule type" value="Genomic_DNA"/>
</dbReference>
<feature type="compositionally biased region" description="Polar residues" evidence="1">
    <location>
        <begin position="293"/>
        <end position="303"/>
    </location>
</feature>
<proteinExistence type="predicted"/>
<feature type="compositionally biased region" description="Basic and acidic residues" evidence="1">
    <location>
        <begin position="336"/>
        <end position="346"/>
    </location>
</feature>
<gene>
    <name evidence="2" type="ORF">WMY93_011642</name>
</gene>
<feature type="compositionally biased region" description="Basic and acidic residues" evidence="1">
    <location>
        <begin position="417"/>
        <end position="432"/>
    </location>
</feature>
<feature type="region of interest" description="Disordered" evidence="1">
    <location>
        <begin position="414"/>
        <end position="441"/>
    </location>
</feature>
<evidence type="ECO:0000256" key="1">
    <source>
        <dbReference type="SAM" id="MobiDB-lite"/>
    </source>
</evidence>
<feature type="region of interest" description="Disordered" evidence="1">
    <location>
        <begin position="331"/>
        <end position="359"/>
    </location>
</feature>
<feature type="compositionally biased region" description="Basic residues" evidence="1">
    <location>
        <begin position="209"/>
        <end position="227"/>
    </location>
</feature>
<sequence>MRPEAAWSMSTVGLTAQETSFPLENHFWGSCCHSMDSKSSWGYPHESHNFSIKSAYTDQKVNLYQKESPPLSPSYERHSPGTQRLKKSRPSYLSLSCTSEPSTPSPPEDTHTPSQPQSTYRNCSPPQTPGRCSKPLPPIPLQKDSSSVQSLDNEDYFTHSDESCRLLADKIIKPMRFGFGRRSFRIHGQVNHAFSEHGPQSPKPSQTPQHHHHPANHHHSTHHHGNHHQGLYLQTQTSQERHELQPELPEQRALHQQTEEIPICSRQLQDKTRRVRRTQSGPAGSFHKPCYLNLQSKRNNQGTYKPEVPPPIPPRLHKMEDPRRWSVALSGAYSDEPPKLPPRDPLSRGCSRTPSPKSLPLYVNGEMPPTQSFAPDPKYVYRGLMRQNSEGSPCIFPVMVNGQKDSHTHYFLLDGPPARDMDESSSEWDYRSQKKASIDLV</sequence>
<dbReference type="InterPro" id="IPR052112">
    <property type="entry name" value="EGFR_SigReg_Kinase"/>
</dbReference>
<feature type="region of interest" description="Disordered" evidence="1">
    <location>
        <begin position="65"/>
        <end position="150"/>
    </location>
</feature>
<dbReference type="GO" id="GO:0045616">
    <property type="term" value="P:regulation of keratinocyte differentiation"/>
    <property type="evidence" value="ECO:0007669"/>
    <property type="project" value="TreeGrafter"/>
</dbReference>
<feature type="compositionally biased region" description="Polar residues" evidence="1">
    <location>
        <begin position="115"/>
        <end position="125"/>
    </location>
</feature>
<organism evidence="2 3">
    <name type="scientific">Mugilogobius chulae</name>
    <name type="common">yellowstripe goby</name>
    <dbReference type="NCBI Taxonomy" id="88201"/>
    <lineage>
        <taxon>Eukaryota</taxon>
        <taxon>Metazoa</taxon>
        <taxon>Chordata</taxon>
        <taxon>Craniata</taxon>
        <taxon>Vertebrata</taxon>
        <taxon>Euteleostomi</taxon>
        <taxon>Actinopterygii</taxon>
        <taxon>Neopterygii</taxon>
        <taxon>Teleostei</taxon>
        <taxon>Neoteleostei</taxon>
        <taxon>Acanthomorphata</taxon>
        <taxon>Gobiaria</taxon>
        <taxon>Gobiiformes</taxon>
        <taxon>Gobioidei</taxon>
        <taxon>Gobiidae</taxon>
        <taxon>Gobionellinae</taxon>
        <taxon>Mugilogobius</taxon>
    </lineage>
</organism>
<reference evidence="3" key="1">
    <citation type="submission" date="2024-04" db="EMBL/GenBank/DDBJ databases">
        <title>Salinicola lusitanus LLJ914,a marine bacterium isolated from the Okinawa Trough.</title>
        <authorList>
            <person name="Li J."/>
        </authorList>
    </citation>
    <scope>NUCLEOTIDE SEQUENCE [LARGE SCALE GENOMIC DNA]</scope>
</reference>
<protein>
    <recommendedName>
        <fullName evidence="4">ERBB receptor feedback inhibitor 1</fullName>
    </recommendedName>
</protein>
<evidence type="ECO:0000313" key="2">
    <source>
        <dbReference type="EMBL" id="KAK7915881.1"/>
    </source>
</evidence>
<dbReference type="AlphaFoldDB" id="A0AAW0P6E5"/>
<dbReference type="PANTHER" id="PTHR14254:SF5">
    <property type="entry name" value="ERBB RECEPTOR FEEDBACK INHIBITOR 1"/>
    <property type="match status" value="1"/>
</dbReference>
<dbReference type="GO" id="GO:0042059">
    <property type="term" value="P:negative regulation of epidermal growth factor receptor signaling pathway"/>
    <property type="evidence" value="ECO:0007669"/>
    <property type="project" value="TreeGrafter"/>
</dbReference>
<keyword evidence="3" id="KW-1185">Reference proteome</keyword>
<name>A0AAW0P6E5_9GOBI</name>
<dbReference type="Proteomes" id="UP001460270">
    <property type="component" value="Unassembled WGS sequence"/>
</dbReference>
<evidence type="ECO:0008006" key="4">
    <source>
        <dbReference type="Google" id="ProtNLM"/>
    </source>
</evidence>
<feature type="compositionally biased region" description="Basic and acidic residues" evidence="1">
    <location>
        <begin position="239"/>
        <end position="253"/>
    </location>
</feature>
<comment type="caution">
    <text evidence="2">The sequence shown here is derived from an EMBL/GenBank/DDBJ whole genome shotgun (WGS) entry which is preliminary data.</text>
</comment>